<dbReference type="NCBIfam" id="TIGR00671">
    <property type="entry name" value="baf"/>
    <property type="match status" value="1"/>
</dbReference>
<evidence type="ECO:0000256" key="12">
    <source>
        <dbReference type="ARBA" id="ARBA00022958"/>
    </source>
</evidence>
<evidence type="ECO:0000256" key="2">
    <source>
        <dbReference type="ARBA" id="ARBA00001958"/>
    </source>
</evidence>
<dbReference type="GO" id="GO:0046872">
    <property type="term" value="F:metal ion binding"/>
    <property type="evidence" value="ECO:0007669"/>
    <property type="project" value="UniProtKB-KW"/>
</dbReference>
<dbReference type="InterPro" id="IPR004619">
    <property type="entry name" value="Type_III_PanK"/>
</dbReference>
<evidence type="ECO:0000256" key="5">
    <source>
        <dbReference type="ARBA" id="ARBA00011738"/>
    </source>
</evidence>
<feature type="binding site" evidence="16">
    <location>
        <position position="100"/>
    </location>
    <ligand>
        <name>substrate</name>
    </ligand>
</feature>
<keyword evidence="11 16" id="KW-0067">ATP-binding</keyword>
<comment type="function">
    <text evidence="16">Catalyzes the phosphorylation of pantothenate (Pan), the first step in CoA biosynthesis.</text>
</comment>
<comment type="subunit">
    <text evidence="5 16">Homodimer.</text>
</comment>
<evidence type="ECO:0000256" key="7">
    <source>
        <dbReference type="ARBA" id="ARBA00022490"/>
    </source>
</evidence>
<keyword evidence="18" id="KW-1185">Reference proteome</keyword>
<feature type="binding site" evidence="16">
    <location>
        <position position="129"/>
    </location>
    <ligand>
        <name>ATP</name>
        <dbReference type="ChEBI" id="CHEBI:30616"/>
    </ligand>
</feature>
<feature type="binding site" evidence="16">
    <location>
        <position position="182"/>
    </location>
    <ligand>
        <name>substrate</name>
    </ligand>
</feature>
<dbReference type="PANTHER" id="PTHR34265">
    <property type="entry name" value="TYPE III PANTOTHENATE KINASE"/>
    <property type="match status" value="1"/>
</dbReference>
<comment type="similarity">
    <text evidence="14 16">Belongs to the type III pantothenate kinase family.</text>
</comment>
<keyword evidence="7 16" id="KW-0963">Cytoplasm</keyword>
<keyword evidence="13 16" id="KW-0173">Coenzyme A biosynthesis</keyword>
<accession>A0A926Z8Z4</accession>
<evidence type="ECO:0000256" key="8">
    <source>
        <dbReference type="ARBA" id="ARBA00022679"/>
    </source>
</evidence>
<feature type="binding site" evidence="16">
    <location>
        <begin position="104"/>
        <end position="107"/>
    </location>
    <ligand>
        <name>substrate</name>
    </ligand>
</feature>
<keyword evidence="12 16" id="KW-0630">Potassium</keyword>
<dbReference type="GO" id="GO:0005737">
    <property type="term" value="C:cytoplasm"/>
    <property type="evidence" value="ECO:0007669"/>
    <property type="project" value="UniProtKB-SubCell"/>
</dbReference>
<evidence type="ECO:0000256" key="10">
    <source>
        <dbReference type="ARBA" id="ARBA00022777"/>
    </source>
</evidence>
<dbReference type="InterPro" id="IPR043129">
    <property type="entry name" value="ATPase_NBD"/>
</dbReference>
<reference evidence="17" key="1">
    <citation type="journal article" date="2015" name="ISME J.">
        <title>Draft Genome Sequence of Streptomyces incarnatus NRRL8089, which Produces the Nucleoside Antibiotic Sinefungin.</title>
        <authorList>
            <person name="Oshima K."/>
            <person name="Hattori M."/>
            <person name="Shimizu H."/>
            <person name="Fukuda K."/>
            <person name="Nemoto M."/>
            <person name="Inagaki K."/>
            <person name="Tamura T."/>
        </authorList>
    </citation>
    <scope>NUCLEOTIDE SEQUENCE</scope>
    <source>
        <strain evidence="17">FACHB-1277</strain>
    </source>
</reference>
<evidence type="ECO:0000256" key="13">
    <source>
        <dbReference type="ARBA" id="ARBA00022993"/>
    </source>
</evidence>
<comment type="cofactor">
    <cofactor evidence="2">
        <name>K(+)</name>
        <dbReference type="ChEBI" id="CHEBI:29103"/>
    </cofactor>
</comment>
<name>A0A926Z8Z4_9CYAN</name>
<evidence type="ECO:0000256" key="6">
    <source>
        <dbReference type="ARBA" id="ARBA00012102"/>
    </source>
</evidence>
<evidence type="ECO:0000256" key="3">
    <source>
        <dbReference type="ARBA" id="ARBA00004496"/>
    </source>
</evidence>
<dbReference type="Gene3D" id="3.30.420.40">
    <property type="match status" value="1"/>
</dbReference>
<dbReference type="Proteomes" id="UP000631421">
    <property type="component" value="Unassembled WGS sequence"/>
</dbReference>
<evidence type="ECO:0000256" key="16">
    <source>
        <dbReference type="HAMAP-Rule" id="MF_01274"/>
    </source>
</evidence>
<dbReference type="SUPFAM" id="SSF53067">
    <property type="entry name" value="Actin-like ATPase domain"/>
    <property type="match status" value="1"/>
</dbReference>
<keyword evidence="16" id="KW-0479">Metal-binding</keyword>
<dbReference type="Pfam" id="PF03309">
    <property type="entry name" value="Pan_kinase"/>
    <property type="match status" value="1"/>
</dbReference>
<organism evidence="17 18">
    <name type="scientific">Pseudanabaena cinerea FACHB-1277</name>
    <dbReference type="NCBI Taxonomy" id="2949581"/>
    <lineage>
        <taxon>Bacteria</taxon>
        <taxon>Bacillati</taxon>
        <taxon>Cyanobacteriota</taxon>
        <taxon>Cyanophyceae</taxon>
        <taxon>Pseudanabaenales</taxon>
        <taxon>Pseudanabaenaceae</taxon>
        <taxon>Pseudanabaena</taxon>
        <taxon>Pseudanabaena cinerea</taxon>
    </lineage>
</organism>
<comment type="pathway">
    <text evidence="4 16">Cofactor biosynthesis; coenzyme A biosynthesis; CoA from (R)-pantothenate: step 1/5.</text>
</comment>
<dbReference type="HAMAP" id="MF_01274">
    <property type="entry name" value="Pantothen_kinase_3"/>
    <property type="match status" value="1"/>
</dbReference>
<feature type="binding site" evidence="16">
    <location>
        <position position="126"/>
    </location>
    <ligand>
        <name>K(+)</name>
        <dbReference type="ChEBI" id="CHEBI:29103"/>
    </ligand>
</feature>
<comment type="cofactor">
    <cofactor evidence="16">
        <name>NH4(+)</name>
        <dbReference type="ChEBI" id="CHEBI:28938"/>
    </cofactor>
    <cofactor evidence="16">
        <name>K(+)</name>
        <dbReference type="ChEBI" id="CHEBI:29103"/>
    </cofactor>
    <text evidence="16">A monovalent cation. Ammonium or potassium.</text>
</comment>
<evidence type="ECO:0000313" key="17">
    <source>
        <dbReference type="EMBL" id="MBD2151414.1"/>
    </source>
</evidence>
<protein>
    <recommendedName>
        <fullName evidence="15 16">Type III pantothenate kinase</fullName>
        <ecNumber evidence="6 16">2.7.1.33</ecNumber>
    </recommendedName>
    <alternativeName>
        <fullName evidence="16">PanK-III</fullName>
    </alternativeName>
    <alternativeName>
        <fullName evidence="16">Pantothenic acid kinase</fullName>
    </alternativeName>
</protein>
<keyword evidence="8 16" id="KW-0808">Transferase</keyword>
<evidence type="ECO:0000256" key="11">
    <source>
        <dbReference type="ARBA" id="ARBA00022840"/>
    </source>
</evidence>
<dbReference type="GO" id="GO:0005524">
    <property type="term" value="F:ATP binding"/>
    <property type="evidence" value="ECO:0007669"/>
    <property type="project" value="UniProtKB-UniRule"/>
</dbReference>
<dbReference type="GO" id="GO:0004594">
    <property type="term" value="F:pantothenate kinase activity"/>
    <property type="evidence" value="ECO:0007669"/>
    <property type="project" value="UniProtKB-UniRule"/>
</dbReference>
<dbReference type="EC" id="2.7.1.33" evidence="6 16"/>
<feature type="active site" description="Proton acceptor" evidence="16">
    <location>
        <position position="106"/>
    </location>
</feature>
<reference evidence="17" key="2">
    <citation type="submission" date="2020-08" db="EMBL/GenBank/DDBJ databases">
        <authorList>
            <person name="Chen M."/>
            <person name="Teng W."/>
            <person name="Zhao L."/>
            <person name="Hu C."/>
            <person name="Zhou Y."/>
            <person name="Han B."/>
            <person name="Song L."/>
            <person name="Shu W."/>
        </authorList>
    </citation>
    <scope>NUCLEOTIDE SEQUENCE</scope>
    <source>
        <strain evidence="17">FACHB-1277</strain>
    </source>
</reference>
<keyword evidence="10 16" id="KW-0418">Kinase</keyword>
<evidence type="ECO:0000256" key="1">
    <source>
        <dbReference type="ARBA" id="ARBA00001206"/>
    </source>
</evidence>
<feature type="binding site" evidence="16">
    <location>
        <begin position="9"/>
        <end position="16"/>
    </location>
    <ligand>
        <name>ATP</name>
        <dbReference type="ChEBI" id="CHEBI:30616"/>
    </ligand>
</feature>
<evidence type="ECO:0000256" key="9">
    <source>
        <dbReference type="ARBA" id="ARBA00022741"/>
    </source>
</evidence>
<gene>
    <name evidence="16" type="primary">coaX</name>
    <name evidence="17" type="ORF">H6F44_14980</name>
</gene>
<dbReference type="PANTHER" id="PTHR34265:SF1">
    <property type="entry name" value="TYPE III PANTOTHENATE KINASE"/>
    <property type="match status" value="1"/>
</dbReference>
<keyword evidence="9 16" id="KW-0547">Nucleotide-binding</keyword>
<evidence type="ECO:0000313" key="18">
    <source>
        <dbReference type="Proteomes" id="UP000631421"/>
    </source>
</evidence>
<dbReference type="CDD" id="cd24015">
    <property type="entry name" value="ASKHA_NBD_PanK-III"/>
    <property type="match status" value="1"/>
</dbReference>
<proteinExistence type="inferred from homology"/>
<evidence type="ECO:0000256" key="15">
    <source>
        <dbReference type="ARBA" id="ARBA00040883"/>
    </source>
</evidence>
<evidence type="ECO:0000256" key="14">
    <source>
        <dbReference type="ARBA" id="ARBA00038036"/>
    </source>
</evidence>
<comment type="caution">
    <text evidence="17">The sequence shown here is derived from an EMBL/GenBank/DDBJ whole genome shotgun (WGS) entry which is preliminary data.</text>
</comment>
<dbReference type="EMBL" id="JACJPY010000052">
    <property type="protein sequence ID" value="MBD2151414.1"/>
    <property type="molecule type" value="Genomic_DNA"/>
</dbReference>
<comment type="catalytic activity">
    <reaction evidence="1 16">
        <text>(R)-pantothenate + ATP = (R)-4'-phosphopantothenate + ADP + H(+)</text>
        <dbReference type="Rhea" id="RHEA:16373"/>
        <dbReference type="ChEBI" id="CHEBI:10986"/>
        <dbReference type="ChEBI" id="CHEBI:15378"/>
        <dbReference type="ChEBI" id="CHEBI:29032"/>
        <dbReference type="ChEBI" id="CHEBI:30616"/>
        <dbReference type="ChEBI" id="CHEBI:456216"/>
        <dbReference type="EC" id="2.7.1.33"/>
    </reaction>
</comment>
<dbReference type="AlphaFoldDB" id="A0A926Z8Z4"/>
<dbReference type="RefSeq" id="WP_190351833.1">
    <property type="nucleotide sequence ID" value="NZ_JACJPY010000052.1"/>
</dbReference>
<dbReference type="GO" id="GO:0015937">
    <property type="term" value="P:coenzyme A biosynthetic process"/>
    <property type="evidence" value="ECO:0007669"/>
    <property type="project" value="UniProtKB-UniRule"/>
</dbReference>
<sequence length="262" mass="28884">MNSPILLIAIGNTRIKAMICAQELFEDCPDRSFNHSLNHQIIATHAYPHAQIDQLIERIQDQSFSLITIASVVPNLQTPWHDLPQTQIITTADVPLDGLYSSMGSDRALAAFGAGEFYGYPILVIDAGTAITLTAIDPHKKLMGGAIMAGLRSQFAMLHSNTAALPMLTAPDSLPHRWAINTNTAMQTGIVHILLMGLQAYIDDWRSQFPESKVIMTGGDADQFQKWGLAIDIVDPNLIFRGMISFHRSCLLRFPPDRAAHQ</sequence>
<evidence type="ECO:0000256" key="4">
    <source>
        <dbReference type="ARBA" id="ARBA00005225"/>
    </source>
</evidence>
<comment type="subcellular location">
    <subcellularLocation>
        <location evidence="3 16">Cytoplasm</location>
    </subcellularLocation>
</comment>